<feature type="transmembrane region" description="Helical" evidence="1">
    <location>
        <begin position="292"/>
        <end position="313"/>
    </location>
</feature>
<dbReference type="EMBL" id="BAAFRS010000064">
    <property type="protein sequence ID" value="GAB1221123.1"/>
    <property type="molecule type" value="Genomic_DNA"/>
</dbReference>
<keyword evidence="1" id="KW-1133">Transmembrane helix</keyword>
<feature type="transmembrane region" description="Helical" evidence="1">
    <location>
        <begin position="140"/>
        <end position="169"/>
    </location>
</feature>
<keyword evidence="1" id="KW-0812">Transmembrane</keyword>
<accession>A0ABQ0DE38</accession>
<dbReference type="Proteomes" id="UP001628156">
    <property type="component" value="Unassembled WGS sequence"/>
</dbReference>
<evidence type="ECO:0000256" key="1">
    <source>
        <dbReference type="SAM" id="Phobius"/>
    </source>
</evidence>
<feature type="transmembrane region" description="Helical" evidence="1">
    <location>
        <begin position="245"/>
        <end position="264"/>
    </location>
</feature>
<proteinExistence type="predicted"/>
<dbReference type="Gene3D" id="3.40.50.1820">
    <property type="entry name" value="alpha/beta hydrolase"/>
    <property type="match status" value="1"/>
</dbReference>
<feature type="transmembrane region" description="Helical" evidence="1">
    <location>
        <begin position="110"/>
        <end position="128"/>
    </location>
</feature>
<protein>
    <recommendedName>
        <fullName evidence="2">Fungal lipase-type domain-containing protein</fullName>
    </recommendedName>
</protein>
<dbReference type="SUPFAM" id="SSF53474">
    <property type="entry name" value="alpha/beta-Hydrolases"/>
    <property type="match status" value="1"/>
</dbReference>
<dbReference type="PANTHER" id="PTHR45856:SF11">
    <property type="entry name" value="FUNGAL LIPASE-LIKE DOMAIN-CONTAINING PROTEIN"/>
    <property type="match status" value="1"/>
</dbReference>
<dbReference type="PANTHER" id="PTHR45856">
    <property type="entry name" value="ALPHA/BETA-HYDROLASES SUPERFAMILY PROTEIN"/>
    <property type="match status" value="1"/>
</dbReference>
<feature type="transmembrane region" description="Helical" evidence="1">
    <location>
        <begin position="7"/>
        <end position="40"/>
    </location>
</feature>
<feature type="transmembrane region" description="Helical" evidence="1">
    <location>
        <begin position="211"/>
        <end position="233"/>
    </location>
</feature>
<dbReference type="Pfam" id="PF01764">
    <property type="entry name" value="Lipase_3"/>
    <property type="match status" value="1"/>
</dbReference>
<evidence type="ECO:0000259" key="2">
    <source>
        <dbReference type="Pfam" id="PF01764"/>
    </source>
</evidence>
<name>A0ABQ0DE38_9EUKA</name>
<dbReference type="InterPro" id="IPR051218">
    <property type="entry name" value="Sec_MonoDiacylglyc_Lipase"/>
</dbReference>
<evidence type="ECO:0000313" key="4">
    <source>
        <dbReference type="Proteomes" id="UP001628156"/>
    </source>
</evidence>
<comment type="caution">
    <text evidence="3">The sequence shown here is derived from an EMBL/GenBank/DDBJ whole genome shotgun (WGS) entry which is preliminary data.</text>
</comment>
<feature type="transmembrane region" description="Helical" evidence="1">
    <location>
        <begin position="52"/>
        <end position="72"/>
    </location>
</feature>
<gene>
    <name evidence="3" type="ORF">ENUP19_0064G0030</name>
</gene>
<dbReference type="InterPro" id="IPR002921">
    <property type="entry name" value="Fungal_lipase-type"/>
</dbReference>
<evidence type="ECO:0000313" key="3">
    <source>
        <dbReference type="EMBL" id="GAB1221123.1"/>
    </source>
</evidence>
<sequence>MQGQALLILSLISFVILISLAGIIIVSLIEILCSFISNIISFDYLTLNNYILLFYGQCLLTNLLFFLSSFFIEKIKKFNIIHFYNEKTQQDTDVNSTWYYIQLINKYDGIVLLFFSLFTGTIISKFYVKKHQVTRSDTQISYVYIISGILLYMIYFIFMIIFNFIRCLVNIKKEGMKGRIIQALMCFVPFYGQLKYINEILFKRLPMIKTIINFVLFIISIILFILFINSLYQISNESYKQEKSMFYYCLLFIISIISCFIYCIHQLRNLQENNQDGGEEQQATNFHFDYKFYYSEILHIILLSTVIVSVLILQQTITNNNKNEKYNINININNYINKMVYNELNDETEIERIRNDVFEQSHLCGRDLFGIKPIEYSCLSYLAYSQKTNDINQTKIITEYLKKRFWEVENQHNDTVLTYVLGYNSKNKIKVISFKGTDSPNDLISDIKLFGEVVFPAFFVKFIPIYNEETIQKVSYVMSLFGSKAFPTPYDDLINTAKNVVKKYNETTIPIVLTGHSLGGAIANIVGSNLGLSTFGISSPGIYSGTKNFGIKKKSINTFTRTLIPENDLISSMGRHGGEQINVPCYEHFWKCHGIKNTLCTISVLCHEKEMHSLCKEEWNKWNFNSTTW</sequence>
<organism evidence="3 4">
    <name type="scientific">Entamoeba nuttalli</name>
    <dbReference type="NCBI Taxonomy" id="412467"/>
    <lineage>
        <taxon>Eukaryota</taxon>
        <taxon>Amoebozoa</taxon>
        <taxon>Evosea</taxon>
        <taxon>Archamoebae</taxon>
        <taxon>Mastigamoebida</taxon>
        <taxon>Entamoebidae</taxon>
        <taxon>Entamoeba</taxon>
    </lineage>
</organism>
<dbReference type="InterPro" id="IPR029058">
    <property type="entry name" value="AB_hydrolase_fold"/>
</dbReference>
<keyword evidence="4" id="KW-1185">Reference proteome</keyword>
<keyword evidence="1" id="KW-0472">Membrane</keyword>
<feature type="domain" description="Fungal lipase-type" evidence="2">
    <location>
        <begin position="431"/>
        <end position="529"/>
    </location>
</feature>
<reference evidence="3 4" key="1">
    <citation type="journal article" date="2019" name="PLoS Negl. Trop. Dis.">
        <title>Whole genome sequencing of Entamoeba nuttalli reveals mammalian host-related molecular signatures and a novel octapeptide-repeat surface protein.</title>
        <authorList>
            <person name="Tanaka M."/>
            <person name="Makiuchi T."/>
            <person name="Komiyama T."/>
            <person name="Shiina T."/>
            <person name="Osaki K."/>
            <person name="Tachibana H."/>
        </authorList>
    </citation>
    <scope>NUCLEOTIDE SEQUENCE [LARGE SCALE GENOMIC DNA]</scope>
    <source>
        <strain evidence="3 4">P19-061405</strain>
    </source>
</reference>